<comment type="similarity">
    <text evidence="5">Belongs to the CDS family.</text>
</comment>
<evidence type="ECO:0000256" key="18">
    <source>
        <dbReference type="ARBA" id="ARBA00029893"/>
    </source>
</evidence>
<gene>
    <name evidence="25" type="ORF">CATYP_04085</name>
</gene>
<evidence type="ECO:0000256" key="8">
    <source>
        <dbReference type="ARBA" id="ARBA00022475"/>
    </source>
</evidence>
<evidence type="ECO:0000256" key="22">
    <source>
        <dbReference type="ARBA" id="ARBA00032743"/>
    </source>
</evidence>
<keyword evidence="9" id="KW-0444">Lipid biosynthesis</keyword>
<dbReference type="EC" id="2.7.7.41" evidence="6"/>
<dbReference type="Proteomes" id="UP000028504">
    <property type="component" value="Chromosome"/>
</dbReference>
<evidence type="ECO:0000256" key="16">
    <source>
        <dbReference type="ARBA" id="ARBA00023209"/>
    </source>
</evidence>
<evidence type="ECO:0000256" key="15">
    <source>
        <dbReference type="ARBA" id="ARBA00023136"/>
    </source>
</evidence>
<organism evidence="25 26">
    <name type="scientific">Corynebacterium atypicum</name>
    <dbReference type="NCBI Taxonomy" id="191610"/>
    <lineage>
        <taxon>Bacteria</taxon>
        <taxon>Bacillati</taxon>
        <taxon>Actinomycetota</taxon>
        <taxon>Actinomycetes</taxon>
        <taxon>Mycobacteriales</taxon>
        <taxon>Corynebacteriaceae</taxon>
        <taxon>Corynebacterium</taxon>
    </lineage>
</organism>
<evidence type="ECO:0000256" key="3">
    <source>
        <dbReference type="ARBA" id="ARBA00005119"/>
    </source>
</evidence>
<evidence type="ECO:0000256" key="21">
    <source>
        <dbReference type="ARBA" id="ARBA00032396"/>
    </source>
</evidence>
<comment type="subcellular location">
    <subcellularLocation>
        <location evidence="2">Cell membrane</location>
        <topology evidence="2">Multi-pass membrane protein</topology>
    </subcellularLocation>
</comment>
<keyword evidence="26" id="KW-1185">Reference proteome</keyword>
<dbReference type="RefSeq" id="WP_038605068.1">
    <property type="nucleotide sequence ID" value="NZ_CP008944.1"/>
</dbReference>
<keyword evidence="13 24" id="KW-1133">Transmembrane helix</keyword>
<evidence type="ECO:0000256" key="6">
    <source>
        <dbReference type="ARBA" id="ARBA00012487"/>
    </source>
</evidence>
<evidence type="ECO:0000256" key="17">
    <source>
        <dbReference type="ARBA" id="ARBA00023264"/>
    </source>
</evidence>
<keyword evidence="11 24" id="KW-0812">Transmembrane</keyword>
<evidence type="ECO:0000256" key="12">
    <source>
        <dbReference type="ARBA" id="ARBA00022695"/>
    </source>
</evidence>
<evidence type="ECO:0000256" key="5">
    <source>
        <dbReference type="ARBA" id="ARBA00010185"/>
    </source>
</evidence>
<sequence>MGQPGLSLRRIRPRNSAGRNLKAAIGVGVGLAVLVVAAALVGPYAWYPLVALAVFGATWEVTARLTEAGYLIERWVLYVGGQVMVWSSWFFGVTGIATSFVAVALVLMLTRLFHVGGAQSSPGGYVRDTSVAFFVAVWVPLFGSFAALISKLGTPELDARYFLVTFLACVVASDTGGYAFGVFFGSHPLAPAISPNKSIEGFAGSVCSAAAAGAACLALLLDQAWYVGLLLGALLAVCATLGDLVESQFKRDLNIKDMSHLVPGHGGLMDRLDGLLPSAMVCWLLLSAVG</sequence>
<evidence type="ECO:0000256" key="11">
    <source>
        <dbReference type="ARBA" id="ARBA00022692"/>
    </source>
</evidence>
<keyword evidence="15 24" id="KW-0472">Membrane</keyword>
<feature type="transmembrane region" description="Helical" evidence="24">
    <location>
        <begin position="161"/>
        <end position="186"/>
    </location>
</feature>
<keyword evidence="8" id="KW-1003">Cell membrane</keyword>
<evidence type="ECO:0000313" key="26">
    <source>
        <dbReference type="Proteomes" id="UP000028504"/>
    </source>
</evidence>
<protein>
    <recommendedName>
        <fullName evidence="7">Phosphatidate cytidylyltransferase</fullName>
        <ecNumber evidence="6">2.7.7.41</ecNumber>
    </recommendedName>
    <alternativeName>
        <fullName evidence="20">CDP-DAG synthase</fullName>
    </alternativeName>
    <alternativeName>
        <fullName evidence="22">CDP-DG synthase</fullName>
    </alternativeName>
    <alternativeName>
        <fullName evidence="18">CDP-diacylglycerol synthase</fullName>
    </alternativeName>
    <alternativeName>
        <fullName evidence="21">CDP-diglyceride pyrophosphorylase</fullName>
    </alternativeName>
    <alternativeName>
        <fullName evidence="23">CDP-diglyceride synthase</fullName>
    </alternativeName>
    <alternativeName>
        <fullName evidence="19">CTP:phosphatidate cytidylyltransferase</fullName>
    </alternativeName>
</protein>
<evidence type="ECO:0000256" key="23">
    <source>
        <dbReference type="ARBA" id="ARBA00033406"/>
    </source>
</evidence>
<evidence type="ECO:0000256" key="7">
    <source>
        <dbReference type="ARBA" id="ARBA00019373"/>
    </source>
</evidence>
<keyword evidence="17" id="KW-1208">Phospholipid metabolism</keyword>
<dbReference type="Pfam" id="PF01148">
    <property type="entry name" value="CTP_transf_1"/>
    <property type="match status" value="1"/>
</dbReference>
<feature type="transmembrane region" description="Helical" evidence="24">
    <location>
        <begin position="21"/>
        <end position="46"/>
    </location>
</feature>
<keyword evidence="14" id="KW-0443">Lipid metabolism</keyword>
<dbReference type="EMBL" id="CP008944">
    <property type="protein sequence ID" value="AIG63966.1"/>
    <property type="molecule type" value="Genomic_DNA"/>
</dbReference>
<feature type="transmembrane region" description="Helical" evidence="24">
    <location>
        <begin position="131"/>
        <end position="149"/>
    </location>
</feature>
<evidence type="ECO:0000256" key="24">
    <source>
        <dbReference type="SAM" id="Phobius"/>
    </source>
</evidence>
<name>A0ABM5QMI0_9CORY</name>
<accession>A0ABM5QMI0</accession>
<feature type="transmembrane region" description="Helical" evidence="24">
    <location>
        <begin position="226"/>
        <end position="245"/>
    </location>
</feature>
<evidence type="ECO:0000256" key="19">
    <source>
        <dbReference type="ARBA" id="ARBA00031825"/>
    </source>
</evidence>
<proteinExistence type="inferred from homology"/>
<evidence type="ECO:0000256" key="10">
    <source>
        <dbReference type="ARBA" id="ARBA00022679"/>
    </source>
</evidence>
<evidence type="ECO:0000256" key="1">
    <source>
        <dbReference type="ARBA" id="ARBA00001698"/>
    </source>
</evidence>
<comment type="catalytic activity">
    <reaction evidence="1">
        <text>a 1,2-diacyl-sn-glycero-3-phosphate + CTP + H(+) = a CDP-1,2-diacyl-sn-glycerol + diphosphate</text>
        <dbReference type="Rhea" id="RHEA:16229"/>
        <dbReference type="ChEBI" id="CHEBI:15378"/>
        <dbReference type="ChEBI" id="CHEBI:33019"/>
        <dbReference type="ChEBI" id="CHEBI:37563"/>
        <dbReference type="ChEBI" id="CHEBI:58332"/>
        <dbReference type="ChEBI" id="CHEBI:58608"/>
        <dbReference type="EC" id="2.7.7.41"/>
    </reaction>
</comment>
<evidence type="ECO:0000256" key="9">
    <source>
        <dbReference type="ARBA" id="ARBA00022516"/>
    </source>
</evidence>
<evidence type="ECO:0000313" key="25">
    <source>
        <dbReference type="EMBL" id="AIG63966.1"/>
    </source>
</evidence>
<comment type="pathway">
    <text evidence="4">Lipid metabolism.</text>
</comment>
<keyword evidence="12" id="KW-0548">Nucleotidyltransferase</keyword>
<dbReference type="PANTHER" id="PTHR46382:SF1">
    <property type="entry name" value="PHOSPHATIDATE CYTIDYLYLTRANSFERASE"/>
    <property type="match status" value="1"/>
</dbReference>
<keyword evidence="16" id="KW-0594">Phospholipid biosynthesis</keyword>
<reference evidence="25 26" key="1">
    <citation type="submission" date="2014-07" db="EMBL/GenBank/DDBJ databases">
        <title>Complete genome sequence of Corynebacterium atypicum DSM 44849: identifiction of the mycolic acid biosynthesis genes.</title>
        <authorList>
            <person name="Tippelt A."/>
            <person name="Mollmann S."/>
            <person name="Albersmeier A."/>
            <person name="Jaenicke S."/>
            <person name="Ruckert C."/>
            <person name="Tauch A."/>
        </authorList>
    </citation>
    <scope>NUCLEOTIDE SEQUENCE [LARGE SCALE GENOMIC DNA]</scope>
    <source>
        <strain evidence="25 26">R2070</strain>
    </source>
</reference>
<evidence type="ECO:0000256" key="4">
    <source>
        <dbReference type="ARBA" id="ARBA00005189"/>
    </source>
</evidence>
<comment type="pathway">
    <text evidence="3">Phospholipid metabolism; CDP-diacylglycerol biosynthesis; CDP-diacylglycerol from sn-glycerol 3-phosphate: step 3/3.</text>
</comment>
<keyword evidence="10" id="KW-0808">Transferase</keyword>
<dbReference type="PANTHER" id="PTHR46382">
    <property type="entry name" value="PHOSPHATIDATE CYTIDYLYLTRANSFERASE"/>
    <property type="match status" value="1"/>
</dbReference>
<feature type="transmembrane region" description="Helical" evidence="24">
    <location>
        <begin position="89"/>
        <end position="110"/>
    </location>
</feature>
<evidence type="ECO:0000256" key="13">
    <source>
        <dbReference type="ARBA" id="ARBA00022989"/>
    </source>
</evidence>
<evidence type="ECO:0000256" key="20">
    <source>
        <dbReference type="ARBA" id="ARBA00032253"/>
    </source>
</evidence>
<evidence type="ECO:0000256" key="14">
    <source>
        <dbReference type="ARBA" id="ARBA00023098"/>
    </source>
</evidence>
<feature type="transmembrane region" description="Helical" evidence="24">
    <location>
        <begin position="198"/>
        <end position="220"/>
    </location>
</feature>
<evidence type="ECO:0000256" key="2">
    <source>
        <dbReference type="ARBA" id="ARBA00004651"/>
    </source>
</evidence>